<dbReference type="InterPro" id="IPR018052">
    <property type="entry name" value="Ald1_epimerase_CS"/>
</dbReference>
<dbReference type="Pfam" id="PF01263">
    <property type="entry name" value="Aldose_epim"/>
    <property type="match status" value="1"/>
</dbReference>
<dbReference type="PANTHER" id="PTHR10091">
    <property type="entry name" value="ALDOSE-1-EPIMERASE"/>
    <property type="match status" value="1"/>
</dbReference>
<reference evidence="10 11" key="1">
    <citation type="submission" date="2022-10" db="EMBL/GenBank/DDBJ databases">
        <title>Characterization of Pseudomonas capsici strains from pepper and tomato in Georgia.</title>
        <authorList>
            <person name="Zhao M."/>
            <person name="Dutta B."/>
        </authorList>
    </citation>
    <scope>NUCLEOTIDE SEQUENCE [LARGE SCALE GENOMIC DNA]</scope>
    <source>
        <strain evidence="10 11">Pc20-5</strain>
    </source>
</reference>
<dbReference type="EC" id="5.1.3.3" evidence="4 8"/>
<keyword evidence="7 8" id="KW-0119">Carbohydrate metabolism</keyword>
<comment type="caution">
    <text evidence="10">The sequence shown here is derived from an EMBL/GenBank/DDBJ whole genome shotgun (WGS) entry which is preliminary data.</text>
</comment>
<evidence type="ECO:0000256" key="8">
    <source>
        <dbReference type="PIRNR" id="PIRNR005096"/>
    </source>
</evidence>
<feature type="chain" id="PRO_5046428905" description="Aldose 1-epimerase" evidence="9">
    <location>
        <begin position="24"/>
        <end position="382"/>
    </location>
</feature>
<evidence type="ECO:0000256" key="3">
    <source>
        <dbReference type="ARBA" id="ARBA00006206"/>
    </source>
</evidence>
<dbReference type="InterPro" id="IPR008183">
    <property type="entry name" value="Aldose_1/G6P_1-epimerase"/>
</dbReference>
<protein>
    <recommendedName>
        <fullName evidence="5 8">Aldose 1-epimerase</fullName>
        <ecNumber evidence="4 8">5.1.3.3</ecNumber>
    </recommendedName>
</protein>
<name>A0ABT3BRB7_9PSED</name>
<evidence type="ECO:0000256" key="6">
    <source>
        <dbReference type="ARBA" id="ARBA00023235"/>
    </source>
</evidence>
<dbReference type="EMBL" id="JAOXML010000001">
    <property type="protein sequence ID" value="MCV4375410.1"/>
    <property type="molecule type" value="Genomic_DNA"/>
</dbReference>
<organism evidence="10 11">
    <name type="scientific">Pseudomonas capsici</name>
    <dbReference type="NCBI Taxonomy" id="2810614"/>
    <lineage>
        <taxon>Bacteria</taxon>
        <taxon>Pseudomonadati</taxon>
        <taxon>Pseudomonadota</taxon>
        <taxon>Gammaproteobacteria</taxon>
        <taxon>Pseudomonadales</taxon>
        <taxon>Pseudomonadaceae</taxon>
        <taxon>Pseudomonas</taxon>
    </lineage>
</organism>
<sequence length="382" mass="41374">MKKHALLSSLGLSLMITTLTAQAAALSAEQSLFGKLPDGTPIEKYTLQNSHGLQASIITYGATLQALKVPDRNGKVEDIVLGFDDVQGYQANGTVYFGATIGRFGNRLAGGTFKLDDKTYRVPLNDKTNALHGGNQGFDKRIWKAESIKADGSVGVKLSYLSPDGEMGFPGALLTEVIYSLNDRNELKIDYRATTDKPTVLNLTNHSYFNLAGAGNGDILQQVATLHASRYTPVNDKLIPTGELAPVAGTPMDFLKPTAIGKNIKADHQQLKYADPGQGGFDFNWVLDTKGDVSKLAAEVSDPQSGRHLQLFTTEPGVQLYTGNFLDGSIHGKAGKVYPHWGAFTLETQHYPDAPNQPAFPSTRLDPGKAYTQTTIFKFLNH</sequence>
<keyword evidence="6 8" id="KW-0413">Isomerase</keyword>
<evidence type="ECO:0000256" key="1">
    <source>
        <dbReference type="ARBA" id="ARBA00001614"/>
    </source>
</evidence>
<comment type="pathway">
    <text evidence="2 8">Carbohydrate metabolism; hexose metabolism.</text>
</comment>
<dbReference type="InterPro" id="IPR047215">
    <property type="entry name" value="Galactose_mutarotase-like"/>
</dbReference>
<dbReference type="NCBIfam" id="NF008277">
    <property type="entry name" value="PRK11055.1"/>
    <property type="match status" value="1"/>
</dbReference>
<dbReference type="Gene3D" id="2.70.98.10">
    <property type="match status" value="1"/>
</dbReference>
<evidence type="ECO:0000256" key="5">
    <source>
        <dbReference type="ARBA" id="ARBA00014165"/>
    </source>
</evidence>
<dbReference type="PROSITE" id="PS00545">
    <property type="entry name" value="ALDOSE_1_EPIMERASE"/>
    <property type="match status" value="1"/>
</dbReference>
<evidence type="ECO:0000256" key="2">
    <source>
        <dbReference type="ARBA" id="ARBA00005028"/>
    </source>
</evidence>
<dbReference type="InterPro" id="IPR015443">
    <property type="entry name" value="Aldose_1-epimerase"/>
</dbReference>
<keyword evidence="11" id="KW-1185">Reference proteome</keyword>
<gene>
    <name evidence="10" type="ORF">OH718_02255</name>
</gene>
<dbReference type="InterPro" id="IPR014718">
    <property type="entry name" value="GH-type_carb-bd"/>
</dbReference>
<dbReference type="PANTHER" id="PTHR10091:SF0">
    <property type="entry name" value="GALACTOSE MUTAROTASE"/>
    <property type="match status" value="1"/>
</dbReference>
<dbReference type="InterPro" id="IPR011013">
    <property type="entry name" value="Gal_mutarotase_sf_dom"/>
</dbReference>
<evidence type="ECO:0000256" key="7">
    <source>
        <dbReference type="ARBA" id="ARBA00023277"/>
    </source>
</evidence>
<dbReference type="SUPFAM" id="SSF74650">
    <property type="entry name" value="Galactose mutarotase-like"/>
    <property type="match status" value="1"/>
</dbReference>
<comment type="similarity">
    <text evidence="3 8">Belongs to the aldose epimerase family.</text>
</comment>
<evidence type="ECO:0000313" key="11">
    <source>
        <dbReference type="Proteomes" id="UP001207294"/>
    </source>
</evidence>
<accession>A0ABT3BRB7</accession>
<keyword evidence="9" id="KW-0732">Signal</keyword>
<feature type="signal peptide" evidence="9">
    <location>
        <begin position="1"/>
        <end position="23"/>
    </location>
</feature>
<proteinExistence type="inferred from homology"/>
<dbReference type="PIRSF" id="PIRSF005096">
    <property type="entry name" value="GALM"/>
    <property type="match status" value="1"/>
</dbReference>
<comment type="catalytic activity">
    <reaction evidence="1 8">
        <text>alpha-D-glucose = beta-D-glucose</text>
        <dbReference type="Rhea" id="RHEA:10264"/>
        <dbReference type="ChEBI" id="CHEBI:15903"/>
        <dbReference type="ChEBI" id="CHEBI:17925"/>
        <dbReference type="EC" id="5.1.3.3"/>
    </reaction>
</comment>
<dbReference type="CDD" id="cd09019">
    <property type="entry name" value="galactose_mutarotase_like"/>
    <property type="match status" value="1"/>
</dbReference>
<evidence type="ECO:0000313" key="10">
    <source>
        <dbReference type="EMBL" id="MCV4375410.1"/>
    </source>
</evidence>
<dbReference type="RefSeq" id="WP_263942875.1">
    <property type="nucleotide sequence ID" value="NZ_JAOXMH010000002.1"/>
</dbReference>
<dbReference type="Proteomes" id="UP001207294">
    <property type="component" value="Unassembled WGS sequence"/>
</dbReference>
<evidence type="ECO:0000256" key="9">
    <source>
        <dbReference type="SAM" id="SignalP"/>
    </source>
</evidence>
<evidence type="ECO:0000256" key="4">
    <source>
        <dbReference type="ARBA" id="ARBA00013185"/>
    </source>
</evidence>